<dbReference type="SMART" id="SM00020">
    <property type="entry name" value="Tryp_SPc"/>
    <property type="match status" value="1"/>
</dbReference>
<dbReference type="GO" id="GO:0005576">
    <property type="term" value="C:extracellular region"/>
    <property type="evidence" value="ECO:0007669"/>
    <property type="project" value="UniProtKB-SubCell"/>
</dbReference>
<dbReference type="EMBL" id="OB660092">
    <property type="protein sequence ID" value="CAD7222691.1"/>
    <property type="molecule type" value="Genomic_DNA"/>
</dbReference>
<dbReference type="CDD" id="cd00190">
    <property type="entry name" value="Tryp_SPc"/>
    <property type="match status" value="1"/>
</dbReference>
<keyword evidence="4" id="KW-1015">Disulfide bond</keyword>
<dbReference type="Gene3D" id="2.40.10.10">
    <property type="entry name" value="Trypsin-like serine proteases"/>
    <property type="match status" value="2"/>
</dbReference>
<feature type="region of interest" description="Disordered" evidence="6">
    <location>
        <begin position="18"/>
        <end position="48"/>
    </location>
</feature>
<accession>A0A7R8ZJQ9</accession>
<reference evidence="7" key="1">
    <citation type="submission" date="2020-11" db="EMBL/GenBank/DDBJ databases">
        <authorList>
            <person name="Tran Van P."/>
        </authorList>
    </citation>
    <scope>NUCLEOTIDE SEQUENCE</scope>
</reference>
<dbReference type="OrthoDB" id="9425590at2759"/>
<feature type="region of interest" description="Disordered" evidence="6">
    <location>
        <begin position="208"/>
        <end position="267"/>
    </location>
</feature>
<name>A0A7R8ZJQ9_9CRUS</name>
<dbReference type="SUPFAM" id="SSF50494">
    <property type="entry name" value="Trypsin-like serine proteases"/>
    <property type="match status" value="1"/>
</dbReference>
<evidence type="ECO:0000256" key="3">
    <source>
        <dbReference type="ARBA" id="ARBA00022729"/>
    </source>
</evidence>
<keyword evidence="3" id="KW-0732">Signal</keyword>
<dbReference type="GO" id="GO:0004252">
    <property type="term" value="F:serine-type endopeptidase activity"/>
    <property type="evidence" value="ECO:0007669"/>
    <property type="project" value="InterPro"/>
</dbReference>
<evidence type="ECO:0000256" key="2">
    <source>
        <dbReference type="ARBA" id="ARBA00022525"/>
    </source>
</evidence>
<sequence>MPISEYFSCILRTLQGASTTEASSRKDDAKAISSPSNEDDDVELRSTMSCNKSRAMLRSGEEKEPVLKAFIVLPQVQASSSDSSTDFEGNDLVLKTADSVEMLKKGSSVVMPGSLSPTASSSSTRSRSSSSSLLMYFNRAMPYPFKRMGKKVQAPQRRIPQKAETSRELRPRCLDASPGTPPTQCLKMAARMALGDLVVSGNSALFDGSTGSSEASEGGHYDDDPSEPSARMPDPLEEEDGLFEPENGPEGRAIERQYSPGHSNRRGIFGNFRGSAPSSNNRASSCYSGECEFFAFCWLTGGLLSGGCGGFLFSCCVRLDGYVAEHTYNAEPARQSYGPVINDPMCGISEHQGAQRRVVGGEEAGFGMFPWQYVSEGLHVGVQNADRYDIAVLRLERELDYGPHLRPICLPEKSEDFLGEKGFVTGWGAMQADWHKSKGITVLIYDEMICAGWRNGGRDACQGDSGGPLNVHRDGRWYLVGLVSAGYSCAQNRQPGIYHRVAYTADWVSQVAN</sequence>
<dbReference type="PROSITE" id="PS50240">
    <property type="entry name" value="TRYPSIN_DOM"/>
    <property type="match status" value="1"/>
</dbReference>
<protein>
    <submittedName>
        <fullName evidence="7">Uncharacterized protein</fullName>
    </submittedName>
</protein>
<dbReference type="PANTHER" id="PTHR24252">
    <property type="entry name" value="ACROSIN-RELATED"/>
    <property type="match status" value="1"/>
</dbReference>
<feature type="region of interest" description="Disordered" evidence="6">
    <location>
        <begin position="149"/>
        <end position="181"/>
    </location>
</feature>
<dbReference type="PROSITE" id="PS00135">
    <property type="entry name" value="TRYPSIN_SER"/>
    <property type="match status" value="1"/>
</dbReference>
<dbReference type="Pfam" id="PF00089">
    <property type="entry name" value="Trypsin"/>
    <property type="match status" value="1"/>
</dbReference>
<proteinExistence type="predicted"/>
<dbReference type="InterPro" id="IPR009003">
    <property type="entry name" value="Peptidase_S1_PA"/>
</dbReference>
<evidence type="ECO:0000256" key="5">
    <source>
        <dbReference type="ARBA" id="ARBA00023180"/>
    </source>
</evidence>
<dbReference type="InterPro" id="IPR001314">
    <property type="entry name" value="Peptidase_S1A"/>
</dbReference>
<dbReference type="GO" id="GO:0006508">
    <property type="term" value="P:proteolysis"/>
    <property type="evidence" value="ECO:0007669"/>
    <property type="project" value="InterPro"/>
</dbReference>
<organism evidence="7">
    <name type="scientific">Cyprideis torosa</name>
    <dbReference type="NCBI Taxonomy" id="163714"/>
    <lineage>
        <taxon>Eukaryota</taxon>
        <taxon>Metazoa</taxon>
        <taxon>Ecdysozoa</taxon>
        <taxon>Arthropoda</taxon>
        <taxon>Crustacea</taxon>
        <taxon>Oligostraca</taxon>
        <taxon>Ostracoda</taxon>
        <taxon>Podocopa</taxon>
        <taxon>Podocopida</taxon>
        <taxon>Cytherocopina</taxon>
        <taxon>Cytheroidea</taxon>
        <taxon>Cytherideidae</taxon>
        <taxon>Cyprideis</taxon>
    </lineage>
</organism>
<dbReference type="AlphaFoldDB" id="A0A7R8ZJQ9"/>
<gene>
    <name evidence="7" type="ORF">CTOB1V02_LOCUS692</name>
</gene>
<dbReference type="PANTHER" id="PTHR24252:SF7">
    <property type="entry name" value="HYALIN"/>
    <property type="match status" value="1"/>
</dbReference>
<dbReference type="PRINTS" id="PR00722">
    <property type="entry name" value="CHYMOTRYPSIN"/>
</dbReference>
<dbReference type="InterPro" id="IPR033116">
    <property type="entry name" value="TRYPSIN_SER"/>
</dbReference>
<feature type="compositionally biased region" description="Basic and acidic residues" evidence="6">
    <location>
        <begin position="164"/>
        <end position="173"/>
    </location>
</feature>
<dbReference type="InterPro" id="IPR001254">
    <property type="entry name" value="Trypsin_dom"/>
</dbReference>
<keyword evidence="5" id="KW-0325">Glycoprotein</keyword>
<evidence type="ECO:0000256" key="1">
    <source>
        <dbReference type="ARBA" id="ARBA00004613"/>
    </source>
</evidence>
<evidence type="ECO:0000313" key="7">
    <source>
        <dbReference type="EMBL" id="CAD7222691.1"/>
    </source>
</evidence>
<dbReference type="InterPro" id="IPR043504">
    <property type="entry name" value="Peptidase_S1_PA_chymotrypsin"/>
</dbReference>
<keyword evidence="2" id="KW-0964">Secreted</keyword>
<dbReference type="FunFam" id="2.40.10.10:FF:000054">
    <property type="entry name" value="Complement C1r subcomponent"/>
    <property type="match status" value="1"/>
</dbReference>
<evidence type="ECO:0000256" key="4">
    <source>
        <dbReference type="ARBA" id="ARBA00023157"/>
    </source>
</evidence>
<comment type="subcellular location">
    <subcellularLocation>
        <location evidence="1">Secreted</location>
    </subcellularLocation>
</comment>
<evidence type="ECO:0000256" key="6">
    <source>
        <dbReference type="SAM" id="MobiDB-lite"/>
    </source>
</evidence>